<keyword evidence="1" id="KW-0808">Transferase</keyword>
<gene>
    <name evidence="1" type="ORF">DI640_12515</name>
</gene>
<dbReference type="EMBL" id="QFMX01000012">
    <property type="protein sequence ID" value="PZO72396.1"/>
    <property type="molecule type" value="Genomic_DNA"/>
</dbReference>
<protein>
    <submittedName>
        <fullName evidence="1">SAM-dependent methyltransferase</fullName>
    </submittedName>
</protein>
<dbReference type="Proteomes" id="UP000249555">
    <property type="component" value="Unassembled WGS sequence"/>
</dbReference>
<accession>A0A2W4YS58</accession>
<comment type="caution">
    <text evidence="1">The sequence shown here is derived from an EMBL/GenBank/DDBJ whole genome shotgun (WGS) entry which is preliminary data.</text>
</comment>
<dbReference type="CDD" id="cd02440">
    <property type="entry name" value="AdoMet_MTases"/>
    <property type="match status" value="1"/>
</dbReference>
<evidence type="ECO:0000313" key="2">
    <source>
        <dbReference type="Proteomes" id="UP000249555"/>
    </source>
</evidence>
<dbReference type="PANTHER" id="PTHR43861:SF6">
    <property type="entry name" value="METHYLTRANSFERASE TYPE 11"/>
    <property type="match status" value="1"/>
</dbReference>
<keyword evidence="1" id="KW-0489">Methyltransferase</keyword>
<dbReference type="GO" id="GO:0032259">
    <property type="term" value="P:methylation"/>
    <property type="evidence" value="ECO:0007669"/>
    <property type="project" value="UniProtKB-KW"/>
</dbReference>
<dbReference type="AlphaFoldDB" id="A0A2W4YS58"/>
<proteinExistence type="predicted"/>
<evidence type="ECO:0000313" key="1">
    <source>
        <dbReference type="EMBL" id="PZO72396.1"/>
    </source>
</evidence>
<sequence length="245" mass="26961">MDRIVYDRMAAHDSTHWWYRARRDILADYLTRYGALPKNAKILEIGCGTGHNLPMLAEFAESGSIDAIEIDPAAREIASERLGKPVGAAPLPELPGVPRKHYDLIAVLDVVEHIEDDVAALKAMADCLAPGGKILIAVPAHAWLWSAHDVVNHHHRRYSKTTLKSAIETAGLKPEKLGYFNSLLFPLAAAARIAGRMTGRDDSDDSPPPKMVNALFEKIFRLERHLVGRMPMTPGVSIVTLAVPR</sequence>
<dbReference type="InterPro" id="IPR029063">
    <property type="entry name" value="SAM-dependent_MTases_sf"/>
</dbReference>
<reference evidence="1 2" key="1">
    <citation type="submission" date="2017-08" db="EMBL/GenBank/DDBJ databases">
        <title>Infants hospitalized years apart are colonized by the same room-sourced microbial strains.</title>
        <authorList>
            <person name="Brooks B."/>
            <person name="Olm M.R."/>
            <person name="Firek B.A."/>
            <person name="Baker R."/>
            <person name="Thomas B.C."/>
            <person name="Morowitz M.J."/>
            <person name="Banfield J.F."/>
        </authorList>
    </citation>
    <scope>NUCLEOTIDE SEQUENCE [LARGE SCALE GENOMIC DNA]</scope>
    <source>
        <strain evidence="1">S2_018_000_R3_119</strain>
    </source>
</reference>
<name>A0A2W4YS58_9SPHN</name>
<dbReference type="Pfam" id="PF13489">
    <property type="entry name" value="Methyltransf_23"/>
    <property type="match status" value="1"/>
</dbReference>
<dbReference type="SUPFAM" id="SSF53335">
    <property type="entry name" value="S-adenosyl-L-methionine-dependent methyltransferases"/>
    <property type="match status" value="1"/>
</dbReference>
<dbReference type="GO" id="GO:0008168">
    <property type="term" value="F:methyltransferase activity"/>
    <property type="evidence" value="ECO:0007669"/>
    <property type="project" value="UniProtKB-KW"/>
</dbReference>
<dbReference type="PANTHER" id="PTHR43861">
    <property type="entry name" value="TRANS-ACONITATE 2-METHYLTRANSFERASE-RELATED"/>
    <property type="match status" value="1"/>
</dbReference>
<dbReference type="Gene3D" id="3.40.50.150">
    <property type="entry name" value="Vaccinia Virus protein VP39"/>
    <property type="match status" value="1"/>
</dbReference>
<organism evidence="1 2">
    <name type="scientific">Sphingomonas taxi</name>
    <dbReference type="NCBI Taxonomy" id="1549858"/>
    <lineage>
        <taxon>Bacteria</taxon>
        <taxon>Pseudomonadati</taxon>
        <taxon>Pseudomonadota</taxon>
        <taxon>Alphaproteobacteria</taxon>
        <taxon>Sphingomonadales</taxon>
        <taxon>Sphingomonadaceae</taxon>
        <taxon>Sphingomonas</taxon>
    </lineage>
</organism>